<dbReference type="CDD" id="cd11393">
    <property type="entry name" value="bHLH_AtbHLH_like"/>
    <property type="match status" value="1"/>
</dbReference>
<dbReference type="Gene3D" id="4.10.280.10">
    <property type="entry name" value="Helix-loop-helix DNA-binding domain"/>
    <property type="match status" value="1"/>
</dbReference>
<keyword evidence="3" id="KW-0805">Transcription regulation</keyword>
<sequence length="390" mass="42875">MMGSSYLDHYHQEELLGFSSLATVPAFYDLASNRDCNQNQLLNCGDFVSNADGVLSGHRDFISSSHEISPAGSLMMVHDLGVHHWAGNTEEGFMNQPPAHQLNAAKVKEELPEISFPTLSLDHPLHQKLLARALASDRQIDGLQPLLGNLSESSSFAPPTADFSRSIPHPPLVAGSLDMDLHALDLLASATLGRSFCQTSLAGMALFGEDATSGFDHLQESVVLRGPFHHHHHHLKMPSLVSGVAESRRCNGTWEDKSSQTPPRKPRFEQQRSSFSPFKVRKEKLGDRIATLQQLVAPFGKTDTASVLMEAIGYIKFLLDQVEKLSVPYMRSYSSKRSRTMEEASNGESDEPRRDLRSRGLCLVPLSCTSYMTTEQGVWSPVPSSYSGSG</sequence>
<evidence type="ECO:0000256" key="6">
    <source>
        <dbReference type="SAM" id="MobiDB-lite"/>
    </source>
</evidence>
<dbReference type="InterPro" id="IPR011598">
    <property type="entry name" value="bHLH_dom"/>
</dbReference>
<dbReference type="InterPro" id="IPR045239">
    <property type="entry name" value="bHLH95_bHLH"/>
</dbReference>
<dbReference type="GO" id="GO:0000981">
    <property type="term" value="F:DNA-binding transcription factor activity, RNA polymerase II-specific"/>
    <property type="evidence" value="ECO:0007669"/>
    <property type="project" value="TreeGrafter"/>
</dbReference>
<comment type="subcellular location">
    <subcellularLocation>
        <location evidence="1">Nucleus</location>
    </subcellularLocation>
</comment>
<name>A0AAV8R4X1_ENSVE</name>
<evidence type="ECO:0000259" key="7">
    <source>
        <dbReference type="PROSITE" id="PS50888"/>
    </source>
</evidence>
<organism evidence="8 9">
    <name type="scientific">Ensete ventricosum</name>
    <name type="common">Abyssinian banana</name>
    <name type="synonym">Musa ensete</name>
    <dbReference type="NCBI Taxonomy" id="4639"/>
    <lineage>
        <taxon>Eukaryota</taxon>
        <taxon>Viridiplantae</taxon>
        <taxon>Streptophyta</taxon>
        <taxon>Embryophyta</taxon>
        <taxon>Tracheophyta</taxon>
        <taxon>Spermatophyta</taxon>
        <taxon>Magnoliopsida</taxon>
        <taxon>Liliopsida</taxon>
        <taxon>Zingiberales</taxon>
        <taxon>Musaceae</taxon>
        <taxon>Ensete</taxon>
    </lineage>
</organism>
<keyword evidence="4" id="KW-0804">Transcription</keyword>
<evidence type="ECO:0000256" key="5">
    <source>
        <dbReference type="ARBA" id="ARBA00023242"/>
    </source>
</evidence>
<dbReference type="InterPro" id="IPR045843">
    <property type="entry name" value="IND-like"/>
</dbReference>
<evidence type="ECO:0000313" key="9">
    <source>
        <dbReference type="Proteomes" id="UP001222027"/>
    </source>
</evidence>
<comment type="similarity">
    <text evidence="2">Belongs to the bHLH protein family.</text>
</comment>
<evidence type="ECO:0000256" key="1">
    <source>
        <dbReference type="ARBA" id="ARBA00004123"/>
    </source>
</evidence>
<protein>
    <recommendedName>
        <fullName evidence="7">BHLH domain-containing protein</fullName>
    </recommendedName>
</protein>
<dbReference type="AlphaFoldDB" id="A0AAV8R4X1"/>
<dbReference type="PANTHER" id="PTHR16223:SF56">
    <property type="entry name" value="TRANSCRIPTION FACTOR BHLH110"/>
    <property type="match status" value="1"/>
</dbReference>
<evidence type="ECO:0000256" key="2">
    <source>
        <dbReference type="ARBA" id="ARBA00005510"/>
    </source>
</evidence>
<feature type="region of interest" description="Disordered" evidence="6">
    <location>
        <begin position="252"/>
        <end position="273"/>
    </location>
</feature>
<evidence type="ECO:0000256" key="4">
    <source>
        <dbReference type="ARBA" id="ARBA00023163"/>
    </source>
</evidence>
<comment type="caution">
    <text evidence="8">The sequence shown here is derived from an EMBL/GenBank/DDBJ whole genome shotgun (WGS) entry which is preliminary data.</text>
</comment>
<dbReference type="InterPro" id="IPR036638">
    <property type="entry name" value="HLH_DNA-bd_sf"/>
</dbReference>
<gene>
    <name evidence="8" type="ORF">OPV22_015911</name>
</gene>
<feature type="region of interest" description="Disordered" evidence="6">
    <location>
        <begin position="333"/>
        <end position="356"/>
    </location>
</feature>
<reference evidence="8 9" key="1">
    <citation type="submission" date="2022-12" db="EMBL/GenBank/DDBJ databases">
        <title>Chromosome-scale assembly of the Ensete ventricosum genome.</title>
        <authorList>
            <person name="Dussert Y."/>
            <person name="Stocks J."/>
            <person name="Wendawek A."/>
            <person name="Woldeyes F."/>
            <person name="Nichols R.A."/>
            <person name="Borrell J.S."/>
        </authorList>
    </citation>
    <scope>NUCLEOTIDE SEQUENCE [LARGE SCALE GENOMIC DNA]</scope>
    <source>
        <strain evidence="9">cv. Maze</strain>
        <tissue evidence="8">Seeds</tissue>
    </source>
</reference>
<evidence type="ECO:0000313" key="8">
    <source>
        <dbReference type="EMBL" id="KAJ8494190.1"/>
    </source>
</evidence>
<dbReference type="Proteomes" id="UP001222027">
    <property type="component" value="Unassembled WGS sequence"/>
</dbReference>
<evidence type="ECO:0000256" key="3">
    <source>
        <dbReference type="ARBA" id="ARBA00023015"/>
    </source>
</evidence>
<dbReference type="PANTHER" id="PTHR16223">
    <property type="entry name" value="TRANSCRIPTION FACTOR BHLH83-RELATED"/>
    <property type="match status" value="1"/>
</dbReference>
<dbReference type="GO" id="GO:0005634">
    <property type="term" value="C:nucleus"/>
    <property type="evidence" value="ECO:0007669"/>
    <property type="project" value="UniProtKB-SubCell"/>
</dbReference>
<dbReference type="GO" id="GO:0046983">
    <property type="term" value="F:protein dimerization activity"/>
    <property type="evidence" value="ECO:0007669"/>
    <property type="project" value="InterPro"/>
</dbReference>
<dbReference type="SUPFAM" id="SSF47459">
    <property type="entry name" value="HLH, helix-loop-helix DNA-binding domain"/>
    <property type="match status" value="1"/>
</dbReference>
<accession>A0AAV8R4X1</accession>
<keyword evidence="9" id="KW-1185">Reference proteome</keyword>
<dbReference type="PROSITE" id="PS50888">
    <property type="entry name" value="BHLH"/>
    <property type="match status" value="1"/>
</dbReference>
<feature type="domain" description="BHLH" evidence="7">
    <location>
        <begin position="269"/>
        <end position="318"/>
    </location>
</feature>
<keyword evidence="5" id="KW-0539">Nucleus</keyword>
<proteinExistence type="inferred from homology"/>
<dbReference type="GO" id="GO:0000978">
    <property type="term" value="F:RNA polymerase II cis-regulatory region sequence-specific DNA binding"/>
    <property type="evidence" value="ECO:0007669"/>
    <property type="project" value="TreeGrafter"/>
</dbReference>
<dbReference type="EMBL" id="JAQQAF010000004">
    <property type="protein sequence ID" value="KAJ8494190.1"/>
    <property type="molecule type" value="Genomic_DNA"/>
</dbReference>